<sequence>DQLYEEHTRTSQELQVKTAIKASNETITIFAEQGQTPEKCRREYLERFRREGNENEMQRILLSSERCKSRIAEIHESCRKLEQELRTQALDNWEIDQRMNSLKPDLMQLRKIRALYLVWLSQKGAGQKKINEWLGIKNEPDDQYALMEDEDDPHHEERTWYVGKINRSQAEEMLNGRREGTFLIRESSQRGCGACLVVVDGGTQHCVIYRSATGLGSAEPYNLYGSLKELVLHDQHPSFLQHNDAHWIVMQARLRDPPPTPPPCTN</sequence>
<dbReference type="AlphaFoldDB" id="G1QEB1"/>
<dbReference type="STRING" id="59463.ENSMLUP00000022044"/>
<dbReference type="InterPro" id="IPR051184">
    <property type="entry name" value="Tyrosine-phos_adapter"/>
</dbReference>
<dbReference type="Ensembl" id="ENSMLUT00000027568.1">
    <property type="protein sequence ID" value="ENSMLUP00000022044.1"/>
    <property type="gene ID" value="ENSMLUG00000029392.1"/>
</dbReference>
<dbReference type="InterPro" id="IPR032498">
    <property type="entry name" value="PI3K_P85_iSH2"/>
</dbReference>
<accession>G1QEB1</accession>
<reference evidence="4" key="2">
    <citation type="submission" date="2025-08" db="UniProtKB">
        <authorList>
            <consortium name="Ensembl"/>
        </authorList>
    </citation>
    <scope>IDENTIFICATION</scope>
</reference>
<dbReference type="GO" id="GO:0007167">
    <property type="term" value="P:enzyme-linked receptor protein signaling pathway"/>
    <property type="evidence" value="ECO:0007669"/>
    <property type="project" value="TreeGrafter"/>
</dbReference>
<dbReference type="GO" id="GO:0016477">
    <property type="term" value="P:cell migration"/>
    <property type="evidence" value="ECO:0007669"/>
    <property type="project" value="TreeGrafter"/>
</dbReference>
<reference evidence="4" key="3">
    <citation type="submission" date="2025-09" db="UniProtKB">
        <authorList>
            <consortium name="Ensembl"/>
        </authorList>
    </citation>
    <scope>IDENTIFICATION</scope>
</reference>
<dbReference type="InterPro" id="IPR036860">
    <property type="entry name" value="SH2_dom_sf"/>
</dbReference>
<feature type="domain" description="SH2" evidence="3">
    <location>
        <begin position="160"/>
        <end position="258"/>
    </location>
</feature>
<dbReference type="GO" id="GO:0030971">
    <property type="term" value="F:receptor tyrosine kinase binding"/>
    <property type="evidence" value="ECO:0007669"/>
    <property type="project" value="TreeGrafter"/>
</dbReference>
<dbReference type="PANTHER" id="PTHR19969">
    <property type="entry name" value="SH2-SH3 ADAPTOR PROTEIN-RELATED"/>
    <property type="match status" value="1"/>
</dbReference>
<keyword evidence="1 2" id="KW-0727">SH2 domain</keyword>
<dbReference type="Proteomes" id="UP000001074">
    <property type="component" value="Unassembled WGS sequence"/>
</dbReference>
<dbReference type="InParanoid" id="G1QEB1"/>
<evidence type="ECO:0000259" key="3">
    <source>
        <dbReference type="PROSITE" id="PS50001"/>
    </source>
</evidence>
<evidence type="ECO:0000313" key="5">
    <source>
        <dbReference type="Proteomes" id="UP000001074"/>
    </source>
</evidence>
<dbReference type="Gene3D" id="3.30.505.10">
    <property type="entry name" value="SH2 domain"/>
    <property type="match status" value="1"/>
</dbReference>
<organism evidence="4 5">
    <name type="scientific">Myotis lucifugus</name>
    <name type="common">Little brown bat</name>
    <dbReference type="NCBI Taxonomy" id="59463"/>
    <lineage>
        <taxon>Eukaryota</taxon>
        <taxon>Metazoa</taxon>
        <taxon>Chordata</taxon>
        <taxon>Craniata</taxon>
        <taxon>Vertebrata</taxon>
        <taxon>Euteleostomi</taxon>
        <taxon>Mammalia</taxon>
        <taxon>Eutheria</taxon>
        <taxon>Laurasiatheria</taxon>
        <taxon>Chiroptera</taxon>
        <taxon>Yangochiroptera</taxon>
        <taxon>Vespertilionidae</taxon>
        <taxon>Myotis</taxon>
    </lineage>
</organism>
<proteinExistence type="predicted"/>
<dbReference type="PANTHER" id="PTHR19969:SF5">
    <property type="entry name" value="CRK-LIKE PROTEIN"/>
    <property type="match status" value="1"/>
</dbReference>
<dbReference type="InterPro" id="IPR000980">
    <property type="entry name" value="SH2"/>
</dbReference>
<dbReference type="eggNOG" id="KOG4637">
    <property type="taxonomic scope" value="Eukaryota"/>
</dbReference>
<dbReference type="GO" id="GO:0035591">
    <property type="term" value="F:signaling adaptor activity"/>
    <property type="evidence" value="ECO:0007669"/>
    <property type="project" value="TreeGrafter"/>
</dbReference>
<evidence type="ECO:0000256" key="1">
    <source>
        <dbReference type="ARBA" id="ARBA00022999"/>
    </source>
</evidence>
<dbReference type="PRINTS" id="PR00678">
    <property type="entry name" value="PI3KINASEP85"/>
</dbReference>
<dbReference type="Pfam" id="PF16454">
    <property type="entry name" value="PI3K_P85_iSH2"/>
    <property type="match status" value="1"/>
</dbReference>
<evidence type="ECO:0000313" key="4">
    <source>
        <dbReference type="Ensembl" id="ENSMLUP00000022044.1"/>
    </source>
</evidence>
<dbReference type="SMART" id="SM00252">
    <property type="entry name" value="SH2"/>
    <property type="match status" value="1"/>
</dbReference>
<dbReference type="PROSITE" id="PS50001">
    <property type="entry name" value="SH2"/>
    <property type="match status" value="1"/>
</dbReference>
<dbReference type="GO" id="GO:0005737">
    <property type="term" value="C:cytoplasm"/>
    <property type="evidence" value="ECO:0007669"/>
    <property type="project" value="TreeGrafter"/>
</dbReference>
<protein>
    <recommendedName>
        <fullName evidence="3">SH2 domain-containing protein</fullName>
    </recommendedName>
</protein>
<dbReference type="SUPFAM" id="SSF55550">
    <property type="entry name" value="SH2 domain"/>
    <property type="match status" value="1"/>
</dbReference>
<name>G1QEB1_MYOLU</name>
<reference evidence="4 5" key="1">
    <citation type="journal article" date="2011" name="Nature">
        <title>A high-resolution map of human evolutionary constraint using 29 mammals.</title>
        <authorList>
            <person name="Lindblad-Toh K."/>
            <person name="Garber M."/>
            <person name="Zuk O."/>
            <person name="Lin M.F."/>
            <person name="Parker B.J."/>
            <person name="Washietl S."/>
            <person name="Kheradpour P."/>
            <person name="Ernst J."/>
            <person name="Jordan G."/>
            <person name="Mauceli E."/>
            <person name="Ward L.D."/>
            <person name="Lowe C.B."/>
            <person name="Holloway A.K."/>
            <person name="Clamp M."/>
            <person name="Gnerre S."/>
            <person name="Alfoldi J."/>
            <person name="Beal K."/>
            <person name="Chang J."/>
            <person name="Clawson H."/>
            <person name="Cuff J."/>
            <person name="Di Palma F."/>
            <person name="Fitzgerald S."/>
            <person name="Flicek P."/>
            <person name="Guttman M."/>
            <person name="Hubisz M.J."/>
            <person name="Jaffe D.B."/>
            <person name="Jungreis I."/>
            <person name="Kent W.J."/>
            <person name="Kostka D."/>
            <person name="Lara M."/>
            <person name="Martins A.L."/>
            <person name="Massingham T."/>
            <person name="Moltke I."/>
            <person name="Raney B.J."/>
            <person name="Rasmussen M.D."/>
            <person name="Robinson J."/>
            <person name="Stark A."/>
            <person name="Vilella A.J."/>
            <person name="Wen J."/>
            <person name="Xie X."/>
            <person name="Zody M.C."/>
            <person name="Baldwin J."/>
            <person name="Bloom T."/>
            <person name="Chin C.W."/>
            <person name="Heiman D."/>
            <person name="Nicol R."/>
            <person name="Nusbaum C."/>
            <person name="Young S."/>
            <person name="Wilkinson J."/>
            <person name="Worley K.C."/>
            <person name="Kovar C.L."/>
            <person name="Muzny D.M."/>
            <person name="Gibbs R.A."/>
            <person name="Cree A."/>
            <person name="Dihn H.H."/>
            <person name="Fowler G."/>
            <person name="Jhangiani S."/>
            <person name="Joshi V."/>
            <person name="Lee S."/>
            <person name="Lewis L.R."/>
            <person name="Nazareth L.V."/>
            <person name="Okwuonu G."/>
            <person name="Santibanez J."/>
            <person name="Warren W.C."/>
            <person name="Mardis E.R."/>
            <person name="Weinstock G.M."/>
            <person name="Wilson R.K."/>
            <person name="Delehaunty K."/>
            <person name="Dooling D."/>
            <person name="Fronik C."/>
            <person name="Fulton L."/>
            <person name="Fulton B."/>
            <person name="Graves T."/>
            <person name="Minx P."/>
            <person name="Sodergren E."/>
            <person name="Birney E."/>
            <person name="Margulies E.H."/>
            <person name="Herrero J."/>
            <person name="Green E.D."/>
            <person name="Haussler D."/>
            <person name="Siepel A."/>
            <person name="Goldman N."/>
            <person name="Pollard K.S."/>
            <person name="Pedersen J.S."/>
            <person name="Lander E.S."/>
            <person name="Kellis M."/>
        </authorList>
    </citation>
    <scope>NUCLEOTIDE SEQUENCE [LARGE SCALE GENOMIC DNA]</scope>
</reference>
<dbReference type="Pfam" id="PF00017">
    <property type="entry name" value="SH2"/>
    <property type="match status" value="1"/>
</dbReference>
<dbReference type="GeneTree" id="ENSGT00940000157050"/>
<dbReference type="PRINTS" id="PR00401">
    <property type="entry name" value="SH2DOMAIN"/>
</dbReference>
<dbReference type="HOGENOM" id="CLU_087499_0_0_1"/>
<evidence type="ECO:0000256" key="2">
    <source>
        <dbReference type="PROSITE-ProRule" id="PRU00191"/>
    </source>
</evidence>
<dbReference type="EMBL" id="AAPE02023820">
    <property type="status" value="NOT_ANNOTATED_CDS"/>
    <property type="molecule type" value="Genomic_DNA"/>
</dbReference>
<dbReference type="Gene3D" id="1.10.287.1490">
    <property type="match status" value="1"/>
</dbReference>
<keyword evidence="5" id="KW-1185">Reference proteome</keyword>